<dbReference type="EMBL" id="BAABME010001249">
    <property type="protein sequence ID" value="GAA0148513.1"/>
    <property type="molecule type" value="Genomic_DNA"/>
</dbReference>
<dbReference type="PANTHER" id="PTHR46872">
    <property type="entry name" value="DNA BINDING PROTEIN"/>
    <property type="match status" value="1"/>
</dbReference>
<keyword evidence="3" id="KW-1185">Reference proteome</keyword>
<gene>
    <name evidence="2" type="ORF">LIER_07934</name>
</gene>
<organism evidence="2 3">
    <name type="scientific">Lithospermum erythrorhizon</name>
    <name type="common">Purple gromwell</name>
    <name type="synonym">Lithospermum officinale var. erythrorhizon</name>
    <dbReference type="NCBI Taxonomy" id="34254"/>
    <lineage>
        <taxon>Eukaryota</taxon>
        <taxon>Viridiplantae</taxon>
        <taxon>Streptophyta</taxon>
        <taxon>Embryophyta</taxon>
        <taxon>Tracheophyta</taxon>
        <taxon>Spermatophyta</taxon>
        <taxon>Magnoliopsida</taxon>
        <taxon>eudicotyledons</taxon>
        <taxon>Gunneridae</taxon>
        <taxon>Pentapetalae</taxon>
        <taxon>asterids</taxon>
        <taxon>lamiids</taxon>
        <taxon>Boraginales</taxon>
        <taxon>Boraginaceae</taxon>
        <taxon>Boraginoideae</taxon>
        <taxon>Lithospermeae</taxon>
        <taxon>Lithospermum</taxon>
    </lineage>
</organism>
<name>A0AAV3PBN9_LITER</name>
<evidence type="ECO:0008006" key="4">
    <source>
        <dbReference type="Google" id="ProtNLM"/>
    </source>
</evidence>
<dbReference type="PANTHER" id="PTHR46872:SF10">
    <property type="entry name" value="MYB-LIKE DOMAIN-CONTAINING PROTEIN"/>
    <property type="match status" value="1"/>
</dbReference>
<reference evidence="2 3" key="1">
    <citation type="submission" date="2024-01" db="EMBL/GenBank/DDBJ databases">
        <title>The complete chloroplast genome sequence of Lithospermum erythrorhizon: insights into the phylogenetic relationship among Boraginaceae species and the maternal lineages of purple gromwells.</title>
        <authorList>
            <person name="Okada T."/>
            <person name="Watanabe K."/>
        </authorList>
    </citation>
    <scope>NUCLEOTIDE SEQUENCE [LARGE SCALE GENOMIC DNA]</scope>
</reference>
<proteinExistence type="predicted"/>
<dbReference type="Proteomes" id="UP001454036">
    <property type="component" value="Unassembled WGS sequence"/>
</dbReference>
<evidence type="ECO:0000313" key="3">
    <source>
        <dbReference type="Proteomes" id="UP001454036"/>
    </source>
</evidence>
<protein>
    <recommendedName>
        <fullName evidence="4">AT-rich interactive domain-containing protein 1-like</fullName>
    </recommendedName>
</protein>
<accession>A0AAV3PBN9</accession>
<evidence type="ECO:0000256" key="1">
    <source>
        <dbReference type="SAM" id="MobiDB-lite"/>
    </source>
</evidence>
<evidence type="ECO:0000313" key="2">
    <source>
        <dbReference type="EMBL" id="GAA0148513.1"/>
    </source>
</evidence>
<feature type="region of interest" description="Disordered" evidence="1">
    <location>
        <begin position="198"/>
        <end position="231"/>
    </location>
</feature>
<comment type="caution">
    <text evidence="2">The sequence shown here is derived from an EMBL/GenBank/DDBJ whole genome shotgun (WGS) entry which is preliminary data.</text>
</comment>
<dbReference type="AlphaFoldDB" id="A0AAV3PBN9"/>
<feature type="compositionally biased region" description="Acidic residues" evidence="1">
    <location>
        <begin position="203"/>
        <end position="213"/>
    </location>
</feature>
<sequence length="245" mass="28182">MRHTRLSSNQINDTPLSSNWLDYIQDDQHRKVVPVSRRFQADVPDPMSDYEEENRKKYESESLKWLGTKVWEPKFSGQREGNGDVGKGRPDMCPCKFSRDVGCIKIHMTMKRIKLQFELGKAFKVWKFNELGEDVSISWTLEEQKKFESIVKMNCIPEGVGFLKPALAAFPVHSSQGIVSYFFNVYLPRRISNQSRTGCATIDTDDEGREEEEPKSTRRRKRRNAGIGTSRGVRIGKAKFLGGKR</sequence>